<dbReference type="InterPro" id="IPR040517">
    <property type="entry name" value="Ant(4')-IIb_substrate-bd"/>
</dbReference>
<sequence length="285" mass="31326">MEQFTERGHHADADHDTAHAVTQLTASLSDMRELVERSVARVRREESDAVAMFLCGSRVRGEAGLFSDFDFDVLVPKGPRDRAMEWFDGPVRVSAWVRDIDLWLAERDVPQEWAFHLPCEDLLRLCWSASDEWRERLDRKALPHRAGTPELDHLIGDAAKVANARRAGDELGLRLAAQDLARSCPALLHPVNKVSPVHSRRAALRAATEMAVAPPTYQEDLLACLGLTAGPTTAAQVYTAAGRLALGVLDILAAHDATYAPLLPADLLADLRAGVLRSFVERAFG</sequence>
<evidence type="ECO:0000313" key="3">
    <source>
        <dbReference type="Proteomes" id="UP001144280"/>
    </source>
</evidence>
<evidence type="ECO:0000259" key="1">
    <source>
        <dbReference type="Pfam" id="PF18280"/>
    </source>
</evidence>
<name>A0ABQ5QQ50_9ACTN</name>
<accession>A0ABQ5QQ50</accession>
<dbReference type="Gene3D" id="1.20.120.330">
    <property type="entry name" value="Nucleotidyltransferases domain 2"/>
    <property type="match status" value="1"/>
</dbReference>
<dbReference type="EMBL" id="BSDI01000007">
    <property type="protein sequence ID" value="GLH96773.1"/>
    <property type="molecule type" value="Genomic_DNA"/>
</dbReference>
<dbReference type="SUPFAM" id="SSF81301">
    <property type="entry name" value="Nucleotidyltransferase"/>
    <property type="match status" value="1"/>
</dbReference>
<dbReference type="Pfam" id="PF18280">
    <property type="entry name" value="Ant-IIb_sub-bd"/>
    <property type="match status" value="1"/>
</dbReference>
<feature type="domain" description="Nucleotidyltransferase substrate binding" evidence="1">
    <location>
        <begin position="154"/>
        <end position="251"/>
    </location>
</feature>
<dbReference type="InterPro" id="IPR043519">
    <property type="entry name" value="NT_sf"/>
</dbReference>
<dbReference type="Gene3D" id="3.30.460.10">
    <property type="entry name" value="Beta Polymerase, domain 2"/>
    <property type="match status" value="1"/>
</dbReference>
<evidence type="ECO:0000313" key="2">
    <source>
        <dbReference type="EMBL" id="GLH96773.1"/>
    </source>
</evidence>
<gene>
    <name evidence="2" type="ORF">Pa4123_20470</name>
</gene>
<keyword evidence="3" id="KW-1185">Reference proteome</keyword>
<proteinExistence type="predicted"/>
<organism evidence="2 3">
    <name type="scientific">Phytohabitans aurantiacus</name>
    <dbReference type="NCBI Taxonomy" id="3016789"/>
    <lineage>
        <taxon>Bacteria</taxon>
        <taxon>Bacillati</taxon>
        <taxon>Actinomycetota</taxon>
        <taxon>Actinomycetes</taxon>
        <taxon>Micromonosporales</taxon>
        <taxon>Micromonosporaceae</taxon>
    </lineage>
</organism>
<reference evidence="2" key="1">
    <citation type="submission" date="2022-12" db="EMBL/GenBank/DDBJ databases">
        <title>New Phytohabitans aurantiacus sp. RD004123 nov., an actinomycete isolated from soil.</title>
        <authorList>
            <person name="Triningsih D.W."/>
            <person name="Harunari E."/>
            <person name="Igarashi Y."/>
        </authorList>
    </citation>
    <scope>NUCLEOTIDE SEQUENCE</scope>
    <source>
        <strain evidence="2">RD004123</strain>
    </source>
</reference>
<protein>
    <recommendedName>
        <fullName evidence="1">Nucleotidyltransferase substrate binding domain-containing protein</fullName>
    </recommendedName>
</protein>
<comment type="caution">
    <text evidence="2">The sequence shown here is derived from an EMBL/GenBank/DDBJ whole genome shotgun (WGS) entry which is preliminary data.</text>
</comment>
<dbReference type="Proteomes" id="UP001144280">
    <property type="component" value="Unassembled WGS sequence"/>
</dbReference>
<dbReference type="CDD" id="cd05403">
    <property type="entry name" value="NT_KNTase_like"/>
    <property type="match status" value="1"/>
</dbReference>